<dbReference type="InterPro" id="IPR002935">
    <property type="entry name" value="SAM_O-MeTrfase"/>
</dbReference>
<dbReference type="GO" id="GO:0032259">
    <property type="term" value="P:methylation"/>
    <property type="evidence" value="ECO:0007669"/>
    <property type="project" value="UniProtKB-KW"/>
</dbReference>
<dbReference type="PROSITE" id="PS51682">
    <property type="entry name" value="SAM_OMT_I"/>
    <property type="match status" value="1"/>
</dbReference>
<proteinExistence type="predicted"/>
<evidence type="ECO:0000256" key="1">
    <source>
        <dbReference type="ARBA" id="ARBA00022603"/>
    </source>
</evidence>
<evidence type="ECO:0000313" key="4">
    <source>
        <dbReference type="EMBL" id="MBB6428554.1"/>
    </source>
</evidence>
<dbReference type="SUPFAM" id="SSF53335">
    <property type="entry name" value="S-adenosyl-L-methionine-dependent methyltransferases"/>
    <property type="match status" value="1"/>
</dbReference>
<dbReference type="PANTHER" id="PTHR10509">
    <property type="entry name" value="O-METHYLTRANSFERASE-RELATED"/>
    <property type="match status" value="1"/>
</dbReference>
<keyword evidence="5" id="KW-1185">Reference proteome</keyword>
<dbReference type="InterPro" id="IPR050362">
    <property type="entry name" value="Cation-dep_OMT"/>
</dbReference>
<dbReference type="RefSeq" id="WP_184675802.1">
    <property type="nucleotide sequence ID" value="NZ_JACHGY010000001.1"/>
</dbReference>
<protein>
    <submittedName>
        <fullName evidence="4">Putative O-methyltransferase YrrM</fullName>
    </submittedName>
</protein>
<dbReference type="Pfam" id="PF01596">
    <property type="entry name" value="Methyltransf_3"/>
    <property type="match status" value="1"/>
</dbReference>
<keyword evidence="3" id="KW-0949">S-adenosyl-L-methionine</keyword>
<evidence type="ECO:0000313" key="5">
    <source>
        <dbReference type="Proteomes" id="UP000541810"/>
    </source>
</evidence>
<dbReference type="Gene3D" id="3.40.50.150">
    <property type="entry name" value="Vaccinia Virus protein VP39"/>
    <property type="match status" value="1"/>
</dbReference>
<dbReference type="GO" id="GO:0008757">
    <property type="term" value="F:S-adenosylmethionine-dependent methyltransferase activity"/>
    <property type="evidence" value="ECO:0007669"/>
    <property type="project" value="TreeGrafter"/>
</dbReference>
<dbReference type="Proteomes" id="UP000541810">
    <property type="component" value="Unassembled WGS sequence"/>
</dbReference>
<gene>
    <name evidence="4" type="ORF">HNQ40_000360</name>
</gene>
<sequence length="220" mass="23877">MSTRSFLVQGDLADYLGPLAGSETDIQRRLSEASDRLPEAEMKSSPEAARVLAMLVKLTGARRAFEVGTFTGYSALRVAEALPDDGELVCCDVSDTWPAVGRPFWEEAGVADRIDLRIGDASQTLRTMIGAGDAGAFDFGFIDADKTGYPTYYDLGLELLRPGGLMVFDNALRHGAVARQDVQDADTVAIREVNQRAFEDEQVEAGMLLLGDGLLLVRKR</sequence>
<keyword evidence="2 4" id="KW-0808">Transferase</keyword>
<dbReference type="AlphaFoldDB" id="A0A7X0H3J3"/>
<evidence type="ECO:0000256" key="3">
    <source>
        <dbReference type="ARBA" id="ARBA00022691"/>
    </source>
</evidence>
<organism evidence="4 5">
    <name type="scientific">Algisphaera agarilytica</name>
    <dbReference type="NCBI Taxonomy" id="1385975"/>
    <lineage>
        <taxon>Bacteria</taxon>
        <taxon>Pseudomonadati</taxon>
        <taxon>Planctomycetota</taxon>
        <taxon>Phycisphaerae</taxon>
        <taxon>Phycisphaerales</taxon>
        <taxon>Phycisphaeraceae</taxon>
        <taxon>Algisphaera</taxon>
    </lineage>
</organism>
<comment type="caution">
    <text evidence="4">The sequence shown here is derived from an EMBL/GenBank/DDBJ whole genome shotgun (WGS) entry which is preliminary data.</text>
</comment>
<reference evidence="4 5" key="1">
    <citation type="submission" date="2020-08" db="EMBL/GenBank/DDBJ databases">
        <title>Genomic Encyclopedia of Type Strains, Phase IV (KMG-IV): sequencing the most valuable type-strain genomes for metagenomic binning, comparative biology and taxonomic classification.</title>
        <authorList>
            <person name="Goeker M."/>
        </authorList>
    </citation>
    <scope>NUCLEOTIDE SEQUENCE [LARGE SCALE GENOMIC DNA]</scope>
    <source>
        <strain evidence="4 5">DSM 103725</strain>
    </source>
</reference>
<dbReference type="InterPro" id="IPR029063">
    <property type="entry name" value="SAM-dependent_MTases_sf"/>
</dbReference>
<keyword evidence="1 4" id="KW-0489">Methyltransferase</keyword>
<dbReference type="GO" id="GO:0008171">
    <property type="term" value="F:O-methyltransferase activity"/>
    <property type="evidence" value="ECO:0007669"/>
    <property type="project" value="InterPro"/>
</dbReference>
<evidence type="ECO:0000256" key="2">
    <source>
        <dbReference type="ARBA" id="ARBA00022679"/>
    </source>
</evidence>
<dbReference type="PANTHER" id="PTHR10509:SF14">
    <property type="entry name" value="CAFFEOYL-COA O-METHYLTRANSFERASE 3-RELATED"/>
    <property type="match status" value="1"/>
</dbReference>
<name>A0A7X0H3J3_9BACT</name>
<accession>A0A7X0H3J3</accession>
<dbReference type="EMBL" id="JACHGY010000001">
    <property type="protein sequence ID" value="MBB6428554.1"/>
    <property type="molecule type" value="Genomic_DNA"/>
</dbReference>